<dbReference type="PANTHER" id="PTHR43194">
    <property type="entry name" value="HYDROLASE ALPHA/BETA FOLD FAMILY"/>
    <property type="match status" value="1"/>
</dbReference>
<dbReference type="EMBL" id="VLJN01000004">
    <property type="protein sequence ID" value="TWG88488.1"/>
    <property type="molecule type" value="Genomic_DNA"/>
</dbReference>
<organism evidence="2 3">
    <name type="scientific">Cupriavidus gilardii J11</name>
    <dbReference type="NCBI Taxonomy" id="936133"/>
    <lineage>
        <taxon>Bacteria</taxon>
        <taxon>Pseudomonadati</taxon>
        <taxon>Pseudomonadota</taxon>
        <taxon>Betaproteobacteria</taxon>
        <taxon>Burkholderiales</taxon>
        <taxon>Burkholderiaceae</taxon>
        <taxon>Cupriavidus</taxon>
    </lineage>
</organism>
<gene>
    <name evidence="2" type="ORF">L602_001200000810</name>
</gene>
<comment type="caution">
    <text evidence="2">The sequence shown here is derived from an EMBL/GenBank/DDBJ whole genome shotgun (WGS) entry which is preliminary data.</text>
</comment>
<feature type="domain" description="AB hydrolase-1" evidence="1">
    <location>
        <begin position="37"/>
        <end position="248"/>
    </location>
</feature>
<keyword evidence="3" id="KW-1185">Reference proteome</keyword>
<proteinExistence type="predicted"/>
<evidence type="ECO:0000313" key="3">
    <source>
        <dbReference type="Proteomes" id="UP000318141"/>
    </source>
</evidence>
<sequence>MEATSRETTGPIIGETILETARASMDVARVGSGPVTVVALHGIQGTRAAWLRLARALADDATFVLPNLQGRGAAPRPACPDGYTLAAYAASVRAVVEHHAGGRPFVLAGWSMGVSVALEYAAGHASAMAPSALLLISGTPSLRDTRWFHAMDDDMLMAEIAAREQRLALSEAADHAAVAHTWRQIRDSDQRDLLPKLAMPALVIHGRDDDDCPWPHADALSRAMPAARLATLHDAGHSLLTANSDAVATLTRAWLHELRGG</sequence>
<dbReference type="InterPro" id="IPR000073">
    <property type="entry name" value="AB_hydrolase_1"/>
</dbReference>
<reference evidence="2 3" key="1">
    <citation type="submission" date="2019-07" db="EMBL/GenBank/DDBJ databases">
        <title>Genome sequencing of lignin-degrading bacterial isolates.</title>
        <authorList>
            <person name="Gladden J."/>
        </authorList>
    </citation>
    <scope>NUCLEOTIDE SEQUENCE [LARGE SCALE GENOMIC DNA]</scope>
    <source>
        <strain evidence="2 3">J11</strain>
    </source>
</reference>
<dbReference type="Gene3D" id="3.40.50.1820">
    <property type="entry name" value="alpha/beta hydrolase"/>
    <property type="match status" value="1"/>
</dbReference>
<protein>
    <submittedName>
        <fullName evidence="2">Pimeloyl-ACP methyl ester carboxylesterase</fullName>
    </submittedName>
</protein>
<accession>A0A562BT82</accession>
<name>A0A562BT82_9BURK</name>
<dbReference type="AlphaFoldDB" id="A0A562BT82"/>
<dbReference type="Pfam" id="PF12697">
    <property type="entry name" value="Abhydrolase_6"/>
    <property type="match status" value="1"/>
</dbReference>
<evidence type="ECO:0000313" key="2">
    <source>
        <dbReference type="EMBL" id="TWG88488.1"/>
    </source>
</evidence>
<evidence type="ECO:0000259" key="1">
    <source>
        <dbReference type="Pfam" id="PF12697"/>
    </source>
</evidence>
<dbReference type="SUPFAM" id="SSF53474">
    <property type="entry name" value="alpha/beta-Hydrolases"/>
    <property type="match status" value="1"/>
</dbReference>
<dbReference type="Proteomes" id="UP000318141">
    <property type="component" value="Unassembled WGS sequence"/>
</dbReference>
<dbReference type="InterPro" id="IPR050228">
    <property type="entry name" value="Carboxylesterase_BioH"/>
</dbReference>
<dbReference type="InterPro" id="IPR029058">
    <property type="entry name" value="AB_hydrolase_fold"/>
</dbReference>
<dbReference type="PANTHER" id="PTHR43194:SF2">
    <property type="entry name" value="PEROXISOMAL MEMBRANE PROTEIN LPX1"/>
    <property type="match status" value="1"/>
</dbReference>